<feature type="compositionally biased region" description="Basic and acidic residues" evidence="1">
    <location>
        <begin position="367"/>
        <end position="378"/>
    </location>
</feature>
<dbReference type="AlphaFoldDB" id="A0AAN6YC47"/>
<keyword evidence="3" id="KW-1185">Reference proteome</keyword>
<evidence type="ECO:0000313" key="3">
    <source>
        <dbReference type="Proteomes" id="UP001301769"/>
    </source>
</evidence>
<feature type="compositionally biased region" description="Low complexity" evidence="1">
    <location>
        <begin position="336"/>
        <end position="347"/>
    </location>
</feature>
<feature type="region of interest" description="Disordered" evidence="1">
    <location>
        <begin position="229"/>
        <end position="378"/>
    </location>
</feature>
<gene>
    <name evidence="2" type="ORF">QBC37DRAFT_371613</name>
</gene>
<accession>A0AAN6YC47</accession>
<feature type="compositionally biased region" description="Polar residues" evidence="1">
    <location>
        <begin position="263"/>
        <end position="273"/>
    </location>
</feature>
<evidence type="ECO:0000313" key="2">
    <source>
        <dbReference type="EMBL" id="KAK4215891.1"/>
    </source>
</evidence>
<feature type="compositionally biased region" description="Basic residues" evidence="1">
    <location>
        <begin position="179"/>
        <end position="188"/>
    </location>
</feature>
<feature type="compositionally biased region" description="Acidic residues" evidence="1">
    <location>
        <begin position="142"/>
        <end position="155"/>
    </location>
</feature>
<name>A0AAN6YC47_9PEZI</name>
<proteinExistence type="predicted"/>
<reference evidence="2" key="2">
    <citation type="submission" date="2023-05" db="EMBL/GenBank/DDBJ databases">
        <authorList>
            <consortium name="Lawrence Berkeley National Laboratory"/>
            <person name="Steindorff A."/>
            <person name="Hensen N."/>
            <person name="Bonometti L."/>
            <person name="Westerberg I."/>
            <person name="Brannstrom I.O."/>
            <person name="Guillou S."/>
            <person name="Cros-Aarteil S."/>
            <person name="Calhoun S."/>
            <person name="Haridas S."/>
            <person name="Kuo A."/>
            <person name="Mondo S."/>
            <person name="Pangilinan J."/>
            <person name="Riley R."/>
            <person name="Labutti K."/>
            <person name="Andreopoulos B."/>
            <person name="Lipzen A."/>
            <person name="Chen C."/>
            <person name="Yanf M."/>
            <person name="Daum C."/>
            <person name="Ng V."/>
            <person name="Clum A."/>
            <person name="Ohm R."/>
            <person name="Martin F."/>
            <person name="Silar P."/>
            <person name="Natvig D."/>
            <person name="Lalanne C."/>
            <person name="Gautier V."/>
            <person name="Ament-Velasquez S.L."/>
            <person name="Kruys A."/>
            <person name="Hutchinson M.I."/>
            <person name="Powell A.J."/>
            <person name="Barry K."/>
            <person name="Miller A.N."/>
            <person name="Grigoriev I.V."/>
            <person name="Debuchy R."/>
            <person name="Gladieux P."/>
            <person name="Thoren M.H."/>
            <person name="Johannesson H."/>
        </authorList>
    </citation>
    <scope>NUCLEOTIDE SEQUENCE</scope>
    <source>
        <strain evidence="2">PSN293</strain>
    </source>
</reference>
<feature type="compositionally biased region" description="Polar residues" evidence="1">
    <location>
        <begin position="102"/>
        <end position="122"/>
    </location>
</feature>
<comment type="caution">
    <text evidence="2">The sequence shown here is derived from an EMBL/GenBank/DDBJ whole genome shotgun (WGS) entry which is preliminary data.</text>
</comment>
<feature type="compositionally biased region" description="Acidic residues" evidence="1">
    <location>
        <begin position="293"/>
        <end position="302"/>
    </location>
</feature>
<feature type="compositionally biased region" description="Polar residues" evidence="1">
    <location>
        <begin position="197"/>
        <end position="216"/>
    </location>
</feature>
<feature type="region of interest" description="Disordered" evidence="1">
    <location>
        <begin position="57"/>
        <end position="160"/>
    </location>
</feature>
<organism evidence="2 3">
    <name type="scientific">Rhypophila decipiens</name>
    <dbReference type="NCBI Taxonomy" id="261697"/>
    <lineage>
        <taxon>Eukaryota</taxon>
        <taxon>Fungi</taxon>
        <taxon>Dikarya</taxon>
        <taxon>Ascomycota</taxon>
        <taxon>Pezizomycotina</taxon>
        <taxon>Sordariomycetes</taxon>
        <taxon>Sordariomycetidae</taxon>
        <taxon>Sordariales</taxon>
        <taxon>Naviculisporaceae</taxon>
        <taxon>Rhypophila</taxon>
    </lineage>
</organism>
<dbReference type="Proteomes" id="UP001301769">
    <property type="component" value="Unassembled WGS sequence"/>
</dbReference>
<feature type="compositionally biased region" description="Basic and acidic residues" evidence="1">
    <location>
        <begin position="57"/>
        <end position="73"/>
    </location>
</feature>
<reference evidence="2" key="1">
    <citation type="journal article" date="2023" name="Mol. Phylogenet. Evol.">
        <title>Genome-scale phylogeny and comparative genomics of the fungal order Sordariales.</title>
        <authorList>
            <person name="Hensen N."/>
            <person name="Bonometti L."/>
            <person name="Westerberg I."/>
            <person name="Brannstrom I.O."/>
            <person name="Guillou S."/>
            <person name="Cros-Aarteil S."/>
            <person name="Calhoun S."/>
            <person name="Haridas S."/>
            <person name="Kuo A."/>
            <person name="Mondo S."/>
            <person name="Pangilinan J."/>
            <person name="Riley R."/>
            <person name="LaButti K."/>
            <person name="Andreopoulos B."/>
            <person name="Lipzen A."/>
            <person name="Chen C."/>
            <person name="Yan M."/>
            <person name="Daum C."/>
            <person name="Ng V."/>
            <person name="Clum A."/>
            <person name="Steindorff A."/>
            <person name="Ohm R.A."/>
            <person name="Martin F."/>
            <person name="Silar P."/>
            <person name="Natvig D.O."/>
            <person name="Lalanne C."/>
            <person name="Gautier V."/>
            <person name="Ament-Velasquez S.L."/>
            <person name="Kruys A."/>
            <person name="Hutchinson M.I."/>
            <person name="Powell A.J."/>
            <person name="Barry K."/>
            <person name="Miller A.N."/>
            <person name="Grigoriev I.V."/>
            <person name="Debuchy R."/>
            <person name="Gladieux P."/>
            <person name="Hiltunen Thoren M."/>
            <person name="Johannesson H."/>
        </authorList>
    </citation>
    <scope>NUCLEOTIDE SEQUENCE</scope>
    <source>
        <strain evidence="2">PSN293</strain>
    </source>
</reference>
<evidence type="ECO:0000256" key="1">
    <source>
        <dbReference type="SAM" id="MobiDB-lite"/>
    </source>
</evidence>
<feature type="region of interest" description="Disordered" evidence="1">
    <location>
        <begin position="179"/>
        <end position="216"/>
    </location>
</feature>
<feature type="compositionally biased region" description="Basic and acidic residues" evidence="1">
    <location>
        <begin position="321"/>
        <end position="330"/>
    </location>
</feature>
<dbReference type="EMBL" id="MU858075">
    <property type="protein sequence ID" value="KAK4215891.1"/>
    <property type="molecule type" value="Genomic_DNA"/>
</dbReference>
<sequence>MSPQIACSICRTACSENCYQRHRQWMACHNSECGLHYPENVIVDHANFVLGTTVDAYRQDHPERGRRPPRSDEGQQTNRRTPPETADPTGQTNRGRSPYPRATNTATRHTRPSASNYGIQTHGQDHDQDYDLFDGSTLCSEGSEEEEVEYEEEDSAAQSITSSHMFTSIPDSRDHHYRAVRRSRSHRHQQGDDYTLPSETDATVHLSTTSRGASSSRFRHALRSLLCGFPVGRNNEDQRGTRPTPRLRNSRHQGEMAQVPARNITTPREQQTPVRARNRIPHSPTQPPLGEVSDLEEDDDNEVTTSTADLPPLTRQALMPPERRAERTPEQPEPASTGGESSRGGTTWVTGVITLRVNGPGDYTVKSVEKKTVTRYED</sequence>
<protein>
    <submittedName>
        <fullName evidence="2">Uncharacterized protein</fullName>
    </submittedName>
</protein>